<accession>A0AAD2G383</accession>
<keyword evidence="3" id="KW-1185">Reference proteome</keyword>
<dbReference type="Pfam" id="PF05347">
    <property type="entry name" value="Complex1_LYR"/>
    <property type="match status" value="1"/>
</dbReference>
<protein>
    <recommendedName>
        <fullName evidence="1">Complex 1 LYR protein domain-containing protein</fullName>
    </recommendedName>
</protein>
<evidence type="ECO:0000313" key="2">
    <source>
        <dbReference type="EMBL" id="CAJ1958668.1"/>
    </source>
</evidence>
<evidence type="ECO:0000313" key="3">
    <source>
        <dbReference type="Proteomes" id="UP001295423"/>
    </source>
</evidence>
<dbReference type="PANTHER" id="PTHR47579">
    <property type="entry name" value="COMPLEX 1 LYR PROTEIN"/>
    <property type="match status" value="1"/>
</dbReference>
<dbReference type="EMBL" id="CAKOGP040001980">
    <property type="protein sequence ID" value="CAJ1958668.1"/>
    <property type="molecule type" value="Genomic_DNA"/>
</dbReference>
<name>A0AAD2G383_9STRA</name>
<proteinExistence type="predicted"/>
<dbReference type="PANTHER" id="PTHR47579:SF3">
    <property type="entry name" value="COMPLEX 1 LYR PROTEIN DOMAIN-CONTAINING PROTEIN"/>
    <property type="match status" value="1"/>
</dbReference>
<organism evidence="2 3">
    <name type="scientific">Cylindrotheca closterium</name>
    <dbReference type="NCBI Taxonomy" id="2856"/>
    <lineage>
        <taxon>Eukaryota</taxon>
        <taxon>Sar</taxon>
        <taxon>Stramenopiles</taxon>
        <taxon>Ochrophyta</taxon>
        <taxon>Bacillariophyta</taxon>
        <taxon>Bacillariophyceae</taxon>
        <taxon>Bacillariophycidae</taxon>
        <taxon>Bacillariales</taxon>
        <taxon>Bacillariaceae</taxon>
        <taxon>Cylindrotheca</taxon>
    </lineage>
</organism>
<dbReference type="CDD" id="cd20251">
    <property type="entry name" value="Complex1_LYR_SF"/>
    <property type="match status" value="1"/>
</dbReference>
<reference evidence="2" key="1">
    <citation type="submission" date="2023-08" db="EMBL/GenBank/DDBJ databases">
        <authorList>
            <person name="Audoor S."/>
            <person name="Bilcke G."/>
        </authorList>
    </citation>
    <scope>NUCLEOTIDE SEQUENCE</scope>
</reference>
<dbReference type="AlphaFoldDB" id="A0AAD2G383"/>
<sequence length="101" mass="11709">MSGPLNRTSLELYRDCMRLVRHLAPGHSPKGTALRQMVRSQFQANRYEKDPTIIEAKKADAVRALSNYMLYQSAQKDTQLQNAMKDQVKNIKKENEDEDKR</sequence>
<feature type="domain" description="Complex 1 LYR protein" evidence="1">
    <location>
        <begin position="10"/>
        <end position="65"/>
    </location>
</feature>
<comment type="caution">
    <text evidence="2">The sequence shown here is derived from an EMBL/GenBank/DDBJ whole genome shotgun (WGS) entry which is preliminary data.</text>
</comment>
<dbReference type="InterPro" id="IPR008011">
    <property type="entry name" value="Complex1_LYR_dom"/>
</dbReference>
<gene>
    <name evidence="2" type="ORF">CYCCA115_LOCUS17291</name>
</gene>
<evidence type="ECO:0000259" key="1">
    <source>
        <dbReference type="Pfam" id="PF05347"/>
    </source>
</evidence>
<dbReference type="Proteomes" id="UP001295423">
    <property type="component" value="Unassembled WGS sequence"/>
</dbReference>